<dbReference type="GO" id="GO:0098796">
    <property type="term" value="C:membrane protein complex"/>
    <property type="evidence" value="ECO:0007669"/>
    <property type="project" value="UniProtKB-ARBA"/>
</dbReference>
<evidence type="ECO:0000259" key="4">
    <source>
        <dbReference type="PROSITE" id="PS50893"/>
    </source>
</evidence>
<keyword evidence="6" id="KW-1185">Reference proteome</keyword>
<dbReference type="InterPro" id="IPR015854">
    <property type="entry name" value="ABC_transpr_LolD-like"/>
</dbReference>
<name>A0A7T0KPB4_9CORY</name>
<evidence type="ECO:0000256" key="3">
    <source>
        <dbReference type="ARBA" id="ARBA00022840"/>
    </source>
</evidence>
<proteinExistence type="predicted"/>
<dbReference type="PANTHER" id="PTHR24220">
    <property type="entry name" value="IMPORT ATP-BINDING PROTEIN"/>
    <property type="match status" value="1"/>
</dbReference>
<dbReference type="GO" id="GO:0005886">
    <property type="term" value="C:plasma membrane"/>
    <property type="evidence" value="ECO:0007669"/>
    <property type="project" value="TreeGrafter"/>
</dbReference>
<sequence>MNSLLSTHDITKAFGSVQALSGVSLTISEGETVAIMGPSGSGKSTLLHCLSGILDPDHGRVLFDGTDLAALDDHQRSHLRLRNFGFVFQDGQLLPELPARENVALPLTLMGTPHAEALRSADHRLEQLGLVEMRHRLPGEMSGGQAQRVAIARALTGDPKVIFADEPSGALDQSTGHEMMQVLTNSARIAGAALVVVTHDVSVARWCGRVVEIRDGLVHSDNVTEAGR</sequence>
<feature type="domain" description="ABC transporter" evidence="4">
    <location>
        <begin position="5"/>
        <end position="226"/>
    </location>
</feature>
<dbReference type="GO" id="GO:0016887">
    <property type="term" value="F:ATP hydrolysis activity"/>
    <property type="evidence" value="ECO:0007669"/>
    <property type="project" value="InterPro"/>
</dbReference>
<dbReference type="Proteomes" id="UP000594586">
    <property type="component" value="Plasmid unnamed"/>
</dbReference>
<dbReference type="PROSITE" id="PS50893">
    <property type="entry name" value="ABC_TRANSPORTER_2"/>
    <property type="match status" value="1"/>
</dbReference>
<dbReference type="SUPFAM" id="SSF52540">
    <property type="entry name" value="P-loop containing nucleoside triphosphate hydrolases"/>
    <property type="match status" value="1"/>
</dbReference>
<gene>
    <name evidence="5" type="ORF">G7Y29_10700</name>
</gene>
<dbReference type="InterPro" id="IPR003593">
    <property type="entry name" value="AAA+_ATPase"/>
</dbReference>
<dbReference type="CDD" id="cd03255">
    <property type="entry name" value="ABC_MJ0796_LolCDE_FtsE"/>
    <property type="match status" value="1"/>
</dbReference>
<dbReference type="PROSITE" id="PS00211">
    <property type="entry name" value="ABC_TRANSPORTER_1"/>
    <property type="match status" value="1"/>
</dbReference>
<accession>A0A7T0KPB4</accession>
<dbReference type="GO" id="GO:0005524">
    <property type="term" value="F:ATP binding"/>
    <property type="evidence" value="ECO:0007669"/>
    <property type="project" value="UniProtKB-KW"/>
</dbReference>
<dbReference type="Gene3D" id="3.40.50.300">
    <property type="entry name" value="P-loop containing nucleotide triphosphate hydrolases"/>
    <property type="match status" value="1"/>
</dbReference>
<keyword evidence="2" id="KW-0547">Nucleotide-binding</keyword>
<dbReference type="GO" id="GO:0022857">
    <property type="term" value="F:transmembrane transporter activity"/>
    <property type="evidence" value="ECO:0007669"/>
    <property type="project" value="TreeGrafter"/>
</dbReference>
<dbReference type="SMART" id="SM00382">
    <property type="entry name" value="AAA"/>
    <property type="match status" value="1"/>
</dbReference>
<evidence type="ECO:0000313" key="5">
    <source>
        <dbReference type="EMBL" id="QPK84396.1"/>
    </source>
</evidence>
<keyword evidence="1" id="KW-0813">Transport</keyword>
<dbReference type="AlphaFoldDB" id="A0A7T0KPB4"/>
<protein>
    <submittedName>
        <fullName evidence="5">ABC transporter ATP-binding protein</fullName>
    </submittedName>
</protein>
<dbReference type="InterPro" id="IPR003439">
    <property type="entry name" value="ABC_transporter-like_ATP-bd"/>
</dbReference>
<dbReference type="Pfam" id="PF00005">
    <property type="entry name" value="ABC_tran"/>
    <property type="match status" value="1"/>
</dbReference>
<dbReference type="EMBL" id="CP064956">
    <property type="protein sequence ID" value="QPK84396.1"/>
    <property type="molecule type" value="Genomic_DNA"/>
</dbReference>
<organism evidence="5 6">
    <name type="scientific">Corynebacterium qintianiae</name>
    <dbReference type="NCBI Taxonomy" id="2709392"/>
    <lineage>
        <taxon>Bacteria</taxon>
        <taxon>Bacillati</taxon>
        <taxon>Actinomycetota</taxon>
        <taxon>Actinomycetes</taxon>
        <taxon>Mycobacteriales</taxon>
        <taxon>Corynebacteriaceae</taxon>
        <taxon>Corynebacterium</taxon>
    </lineage>
</organism>
<keyword evidence="5" id="KW-0614">Plasmid</keyword>
<dbReference type="InterPro" id="IPR027417">
    <property type="entry name" value="P-loop_NTPase"/>
</dbReference>
<evidence type="ECO:0000256" key="1">
    <source>
        <dbReference type="ARBA" id="ARBA00022448"/>
    </source>
</evidence>
<dbReference type="KEGG" id="cqn:G7Y29_10700"/>
<evidence type="ECO:0000313" key="6">
    <source>
        <dbReference type="Proteomes" id="UP000594586"/>
    </source>
</evidence>
<dbReference type="PANTHER" id="PTHR24220:SF685">
    <property type="entry name" value="ABC TRANSPORTER RELATED"/>
    <property type="match status" value="1"/>
</dbReference>
<dbReference type="FunFam" id="3.40.50.300:FF:000032">
    <property type="entry name" value="Export ABC transporter ATP-binding protein"/>
    <property type="match status" value="1"/>
</dbReference>
<dbReference type="InterPro" id="IPR017911">
    <property type="entry name" value="MacB-like_ATP-bd"/>
</dbReference>
<reference evidence="5 6" key="1">
    <citation type="submission" date="2020-11" db="EMBL/GenBank/DDBJ databases">
        <title>Corynebacterium sp. MC1420.</title>
        <authorList>
            <person name="Zhou J."/>
        </authorList>
    </citation>
    <scope>NUCLEOTIDE SEQUENCE [LARGE SCALE GENOMIC DNA]</scope>
    <source>
        <strain evidence="5 6">MC1420</strain>
        <plasmid evidence="5 6">unnamed</plasmid>
    </source>
</reference>
<keyword evidence="3 5" id="KW-0067">ATP-binding</keyword>
<geneLocation type="plasmid" evidence="5 6">
    <name>unnamed</name>
</geneLocation>
<dbReference type="InterPro" id="IPR017871">
    <property type="entry name" value="ABC_transporter-like_CS"/>
</dbReference>
<evidence type="ECO:0000256" key="2">
    <source>
        <dbReference type="ARBA" id="ARBA00022741"/>
    </source>
</evidence>